<dbReference type="eggNOG" id="ENOG503468M">
    <property type="taxonomic scope" value="Bacteria"/>
</dbReference>
<gene>
    <name evidence="1" type="ordered locus">Desal_2044</name>
</gene>
<reference evidence="1 2" key="1">
    <citation type="submission" date="2009-06" db="EMBL/GenBank/DDBJ databases">
        <title>Complete sequence of Desulfovibrio salexigens DSM 2638.</title>
        <authorList>
            <consortium name="US DOE Joint Genome Institute"/>
            <person name="Lucas S."/>
            <person name="Copeland A."/>
            <person name="Lapidus A."/>
            <person name="Glavina del Rio T."/>
            <person name="Tice H."/>
            <person name="Bruce D."/>
            <person name="Goodwin L."/>
            <person name="Pitluck S."/>
            <person name="Munk A.C."/>
            <person name="Brettin T."/>
            <person name="Detter J.C."/>
            <person name="Han C."/>
            <person name="Tapia R."/>
            <person name="Larimer F."/>
            <person name="Land M."/>
            <person name="Hauser L."/>
            <person name="Kyrpides N."/>
            <person name="Anderson I."/>
            <person name="Wall J.D."/>
            <person name="Arkin A.P."/>
            <person name="Dehal P."/>
            <person name="Chivian D."/>
            <person name="Giles B."/>
            <person name="Hazen T.C."/>
        </authorList>
    </citation>
    <scope>NUCLEOTIDE SEQUENCE [LARGE SCALE GENOMIC DNA]</scope>
    <source>
        <strain evidence="2">ATCC 14822 / DSM 2638 / NCIMB 8403 / VKM B-1763</strain>
    </source>
</reference>
<keyword evidence="2" id="KW-1185">Reference proteome</keyword>
<accession>C6BVC9</accession>
<dbReference type="HOGENOM" id="CLU_089248_0_0_7"/>
<dbReference type="OrthoDB" id="5470186at2"/>
<dbReference type="AlphaFoldDB" id="C6BVC9"/>
<dbReference type="Proteomes" id="UP000002601">
    <property type="component" value="Chromosome"/>
</dbReference>
<dbReference type="KEGG" id="dsa:Desal_2044"/>
<proteinExistence type="predicted"/>
<dbReference type="EMBL" id="CP001649">
    <property type="protein sequence ID" value="ACS80104.1"/>
    <property type="molecule type" value="Genomic_DNA"/>
</dbReference>
<dbReference type="RefSeq" id="WP_015851920.1">
    <property type="nucleotide sequence ID" value="NC_012881.1"/>
</dbReference>
<protein>
    <submittedName>
        <fullName evidence="1">Uncharacterized protein</fullName>
    </submittedName>
</protein>
<dbReference type="STRING" id="526222.Desal_2044"/>
<organism evidence="1 2">
    <name type="scientific">Maridesulfovibrio salexigens (strain ATCC 14822 / DSM 2638 / NCIMB 8403 / VKM B-1763)</name>
    <name type="common">Desulfovibrio salexigens</name>
    <dbReference type="NCBI Taxonomy" id="526222"/>
    <lineage>
        <taxon>Bacteria</taxon>
        <taxon>Pseudomonadati</taxon>
        <taxon>Thermodesulfobacteriota</taxon>
        <taxon>Desulfovibrionia</taxon>
        <taxon>Desulfovibrionales</taxon>
        <taxon>Desulfovibrionaceae</taxon>
        <taxon>Maridesulfovibrio</taxon>
    </lineage>
</organism>
<sequence length="261" mass="29455">MADFKDLTDALTDEVLSDMADSFFGARVDVDDAIELFHEVSEKLHVKLYQVFRACALLEKICLGPSGFNDFWVSAGMSRNKFYHPAGIECADIIDSPPFAFTGRGEYIKWFGIGYDMLSASIEEYMHGSIKKDENGRKVRSVNRDDFFKMAEEINIQIEKVNRNVSASDVLKFTKSLDPESVRKESIAGCVGPQCKVIDDEMAFTVITIKDIDFPAFPDLPNRKDVATYISGYCSQVWARDKVRVKALIEELKTNANKELL</sequence>
<name>C6BVC9_MARSD</name>
<evidence type="ECO:0000313" key="2">
    <source>
        <dbReference type="Proteomes" id="UP000002601"/>
    </source>
</evidence>
<evidence type="ECO:0000313" key="1">
    <source>
        <dbReference type="EMBL" id="ACS80104.1"/>
    </source>
</evidence>